<dbReference type="RefSeq" id="WP_008916592.1">
    <property type="nucleotide sequence ID" value="NZ_CM001773.1"/>
</dbReference>
<dbReference type="HOGENOM" id="CLU_145884_0_0_6"/>
<evidence type="ECO:0000313" key="1">
    <source>
        <dbReference type="EMBL" id="EKT54067.1"/>
    </source>
</evidence>
<keyword evidence="2" id="KW-1185">Reference proteome</keyword>
<accession>K8W9B8</accession>
<name>K8W9B8_9GAMM</name>
<sequence length="130" mass="14532">MSNENTQAKLVELLSSDSADHLADKIAPLLQLNRLDNIVDLVSLVSDLVDILDTGTVEKLANSFEDTLSPIWELGTAYNMARMETAYEDKSYNLYSIYSLLKNKETLRGLAVVLRTLQIIGSRLPKSQEE</sequence>
<dbReference type="EMBL" id="AKKN01000012">
    <property type="protein sequence ID" value="EKT54067.1"/>
    <property type="molecule type" value="Genomic_DNA"/>
</dbReference>
<dbReference type="PATRIC" id="fig|1141660.3.peg.2848"/>
<organism evidence="1 2">
    <name type="scientific">Providencia sneebia DSM 19967</name>
    <dbReference type="NCBI Taxonomy" id="1141660"/>
    <lineage>
        <taxon>Bacteria</taxon>
        <taxon>Pseudomonadati</taxon>
        <taxon>Pseudomonadota</taxon>
        <taxon>Gammaproteobacteria</taxon>
        <taxon>Enterobacterales</taxon>
        <taxon>Morganellaceae</taxon>
        <taxon>Providencia</taxon>
    </lineage>
</organism>
<evidence type="ECO:0000313" key="2">
    <source>
        <dbReference type="Proteomes" id="UP000010290"/>
    </source>
</evidence>
<dbReference type="Proteomes" id="UP000010290">
    <property type="component" value="Chromosome"/>
</dbReference>
<gene>
    <name evidence="1" type="ORF">OO7_14248</name>
</gene>
<dbReference type="OrthoDB" id="9034370at2"/>
<comment type="caution">
    <text evidence="1">The sequence shown here is derived from an EMBL/GenBank/DDBJ whole genome shotgun (WGS) entry which is preliminary data.</text>
</comment>
<protein>
    <recommendedName>
        <fullName evidence="3">DUF1641 domain-containing protein</fullName>
    </recommendedName>
</protein>
<proteinExistence type="predicted"/>
<dbReference type="AlphaFoldDB" id="K8W9B8"/>
<evidence type="ECO:0008006" key="3">
    <source>
        <dbReference type="Google" id="ProtNLM"/>
    </source>
</evidence>
<reference evidence="1 2" key="1">
    <citation type="journal article" date="2012" name="BMC Genomics">
        <title>Comparative genomics of bacteria in the genus Providencia isolated from wild Drosophila melanogaster.</title>
        <authorList>
            <person name="Galac M.R."/>
            <person name="Lazzaro B.P."/>
        </authorList>
    </citation>
    <scope>NUCLEOTIDE SEQUENCE [LARGE SCALE GENOMIC DNA]</scope>
    <source>
        <strain evidence="1 2">DSM 19967</strain>
    </source>
</reference>